<dbReference type="InterPro" id="IPR017853">
    <property type="entry name" value="GH"/>
</dbReference>
<dbReference type="PANTHER" id="PTHR36183">
    <property type="entry name" value="BETA-GLUCURONIDASE"/>
    <property type="match status" value="1"/>
</dbReference>
<keyword evidence="2" id="KW-0472">Membrane</keyword>
<keyword evidence="2" id="KW-1133">Transmembrane helix</keyword>
<dbReference type="InterPro" id="IPR052974">
    <property type="entry name" value="GH79_Enzymes"/>
</dbReference>
<dbReference type="Gene3D" id="3.20.20.80">
    <property type="entry name" value="Glycosidases"/>
    <property type="match status" value="1"/>
</dbReference>
<dbReference type="Gene3D" id="2.60.40.1180">
    <property type="entry name" value="Golgi alpha-mannosidase II"/>
    <property type="match status" value="1"/>
</dbReference>
<evidence type="ECO:0000259" key="3">
    <source>
        <dbReference type="Pfam" id="PF16862"/>
    </source>
</evidence>
<gene>
    <name evidence="4" type="ORF">BP5796_06717</name>
</gene>
<dbReference type="Proteomes" id="UP000256328">
    <property type="component" value="Unassembled WGS sequence"/>
</dbReference>
<dbReference type="SUPFAM" id="SSF51445">
    <property type="entry name" value="(Trans)glycosidases"/>
    <property type="match status" value="1"/>
</dbReference>
<feature type="transmembrane region" description="Helical" evidence="2">
    <location>
        <begin position="88"/>
        <end position="109"/>
    </location>
</feature>
<evidence type="ECO:0000256" key="2">
    <source>
        <dbReference type="SAM" id="Phobius"/>
    </source>
</evidence>
<dbReference type="OrthoDB" id="3491192at2759"/>
<name>A0A3D8RPL8_9HELO</name>
<reference evidence="4 5" key="1">
    <citation type="journal article" date="2018" name="IMA Fungus">
        <title>IMA Genome-F 9: Draft genome sequence of Annulohypoxylon stygium, Aspergillus mulundensis, Berkeleyomyces basicola (syn. Thielaviopsis basicola), Ceratocystis smalleyi, two Cercospora beticola strains, Coleophoma cylindrospora, Fusarium fracticaudum, Phialophora cf. hyalina, and Morchella septimelata.</title>
        <authorList>
            <person name="Wingfield B.D."/>
            <person name="Bills G.F."/>
            <person name="Dong Y."/>
            <person name="Huang W."/>
            <person name="Nel W.J."/>
            <person name="Swalarsk-Parry B.S."/>
            <person name="Vaghefi N."/>
            <person name="Wilken P.M."/>
            <person name="An Z."/>
            <person name="de Beer Z.W."/>
            <person name="De Vos L."/>
            <person name="Chen L."/>
            <person name="Duong T.A."/>
            <person name="Gao Y."/>
            <person name="Hammerbacher A."/>
            <person name="Kikkert J.R."/>
            <person name="Li Y."/>
            <person name="Li H."/>
            <person name="Li K."/>
            <person name="Li Q."/>
            <person name="Liu X."/>
            <person name="Ma X."/>
            <person name="Naidoo K."/>
            <person name="Pethybridge S.J."/>
            <person name="Sun J."/>
            <person name="Steenkamp E.T."/>
            <person name="van der Nest M.A."/>
            <person name="van Wyk S."/>
            <person name="Wingfield M.J."/>
            <person name="Xiong C."/>
            <person name="Yue Q."/>
            <person name="Zhang X."/>
        </authorList>
    </citation>
    <scope>NUCLEOTIDE SEQUENCE [LARGE SCALE GENOMIC DNA]</scope>
    <source>
        <strain evidence="4 5">BP5796</strain>
    </source>
</reference>
<evidence type="ECO:0000313" key="5">
    <source>
        <dbReference type="Proteomes" id="UP000256328"/>
    </source>
</evidence>
<keyword evidence="5" id="KW-1185">Reference proteome</keyword>
<accession>A0A3D8RPL8</accession>
<dbReference type="InterPro" id="IPR013780">
    <property type="entry name" value="Glyco_hydro_b"/>
</dbReference>
<dbReference type="InterPro" id="IPR031728">
    <property type="entry name" value="GlcAase_C"/>
</dbReference>
<evidence type="ECO:0000256" key="1">
    <source>
        <dbReference type="SAM" id="MobiDB-lite"/>
    </source>
</evidence>
<feature type="region of interest" description="Disordered" evidence="1">
    <location>
        <begin position="1"/>
        <end position="27"/>
    </location>
</feature>
<sequence length="643" mass="70460">MASLTPVSVGRQLPSPEPPQFRLTTPRMDPFETAASTETTSECSNSINSHKKTRIRVREITDEKLQTPLSIKGKWRARAFFHQCVRHWVITGSAILSVILLALTIALALHFTIGRRKDRDEPTSSGYSVTVSSIAPTKNDFPPIGQAFVSFAIEFAFFPDFAGNKSAPNTFSDNLLNNIGNLTGTKPYIRVGGDSQDFAIFNSSLPVAIQGVYNYSHTHNYPTEVTMGPSFFESYSTWPNTKFIHGFNMGLATTPAGWASLLQTIPLACSALGSGNLLWWEYGNEPDLYPTSPARVLRTGPWNYSIYLDQWKNGTAAIEAGIKTSCPNLTSTEEYGYVGPSYAYRGLDPSATFASGLNENGTIKQITMHHYMGDTRDHGISLQNKLMNHTSVAHTLGSQLRKEAIDLSNATLVNPLSPTQQIPMVLNEANSLTSNTFGPKDMLDVFGNALWTLDYMLYCATLGFSRVHMQLGTDFRYSSWQPVTTANMTKGTLPPYYGNMAVAAMLGNVSAAAPQIVNLALEHDLEAAYAAYTNGTLVRVALINLKQWNVSMSGNDNSTARPNRTYMLDLGLKNGREVKVQRLLAAGSDAKRGISWDGWSYEIDLDEGRPVRLPNVTVGEVLKARNGSVEVAVPDSSAVILTF</sequence>
<feature type="domain" description="Beta-glucuronidase C-terminal" evidence="3">
    <location>
        <begin position="528"/>
        <end position="640"/>
    </location>
</feature>
<dbReference type="PANTHER" id="PTHR36183:SF2">
    <property type="entry name" value="BETA-GLUCURONIDASE C-TERMINAL DOMAIN-CONTAINING PROTEIN"/>
    <property type="match status" value="1"/>
</dbReference>
<evidence type="ECO:0000313" key="4">
    <source>
        <dbReference type="EMBL" id="RDW75896.1"/>
    </source>
</evidence>
<comment type="caution">
    <text evidence="4">The sequence shown here is derived from an EMBL/GenBank/DDBJ whole genome shotgun (WGS) entry which is preliminary data.</text>
</comment>
<dbReference type="Pfam" id="PF16862">
    <property type="entry name" value="Glyco_hydro_79C"/>
    <property type="match status" value="1"/>
</dbReference>
<keyword evidence="2" id="KW-0812">Transmembrane</keyword>
<organism evidence="4 5">
    <name type="scientific">Coleophoma crateriformis</name>
    <dbReference type="NCBI Taxonomy" id="565419"/>
    <lineage>
        <taxon>Eukaryota</taxon>
        <taxon>Fungi</taxon>
        <taxon>Dikarya</taxon>
        <taxon>Ascomycota</taxon>
        <taxon>Pezizomycotina</taxon>
        <taxon>Leotiomycetes</taxon>
        <taxon>Helotiales</taxon>
        <taxon>Dermateaceae</taxon>
        <taxon>Coleophoma</taxon>
    </lineage>
</organism>
<dbReference type="EMBL" id="PDLN01000009">
    <property type="protein sequence ID" value="RDW75896.1"/>
    <property type="molecule type" value="Genomic_DNA"/>
</dbReference>
<dbReference type="AlphaFoldDB" id="A0A3D8RPL8"/>
<protein>
    <recommendedName>
        <fullName evidence="3">Beta-glucuronidase C-terminal domain-containing protein</fullName>
    </recommendedName>
</protein>
<proteinExistence type="predicted"/>